<gene>
    <name evidence="1" type="ORF">DS831_05910</name>
</gene>
<dbReference type="AlphaFoldDB" id="A0A417ZER2"/>
<proteinExistence type="predicted"/>
<dbReference type="OrthoDB" id="2300474at2"/>
<name>A0A417ZER2_9LACO</name>
<evidence type="ECO:0000313" key="1">
    <source>
        <dbReference type="EMBL" id="RHW49696.1"/>
    </source>
</evidence>
<dbReference type="Proteomes" id="UP000284109">
    <property type="component" value="Unassembled WGS sequence"/>
</dbReference>
<keyword evidence="2" id="KW-1185">Reference proteome</keyword>
<accession>A0A417ZER2</accession>
<dbReference type="EMBL" id="QOCR01000004">
    <property type="protein sequence ID" value="RHW49696.1"/>
    <property type="molecule type" value="Genomic_DNA"/>
</dbReference>
<comment type="caution">
    <text evidence="1">The sequence shown here is derived from an EMBL/GenBank/DDBJ whole genome shotgun (WGS) entry which is preliminary data.</text>
</comment>
<dbReference type="RefSeq" id="WP_118901330.1">
    <property type="nucleotide sequence ID" value="NZ_QOCR01000004.1"/>
</dbReference>
<protein>
    <submittedName>
        <fullName evidence="1">ImmA/IrrE family metallo-endopeptidase</fullName>
    </submittedName>
</protein>
<sequence>MDNLITYLLNYAFDHGYGYEILNDAENDWPSLAYPELNLIFINMNWHNQNELPFQIAHEIGHMIDGNACHMYNDKIKVEDHADLHAIEILKQYSLDYDFCINNPIVFAQQFCIPYRLYNVVESKWYA</sequence>
<organism evidence="1 2">
    <name type="scientific">Bombilactobacillus bombi</name>
    <dbReference type="NCBI Taxonomy" id="1303590"/>
    <lineage>
        <taxon>Bacteria</taxon>
        <taxon>Bacillati</taxon>
        <taxon>Bacillota</taxon>
        <taxon>Bacilli</taxon>
        <taxon>Lactobacillales</taxon>
        <taxon>Lactobacillaceae</taxon>
        <taxon>Bombilactobacillus</taxon>
    </lineage>
</organism>
<evidence type="ECO:0000313" key="2">
    <source>
        <dbReference type="Proteomes" id="UP000284109"/>
    </source>
</evidence>
<reference evidence="1 2" key="1">
    <citation type="submission" date="2018-07" db="EMBL/GenBank/DDBJ databases">
        <title>Genome sequences of six Lactobacillus spp. isolated from bumble bee guts.</title>
        <authorList>
            <person name="Motta E.V.S."/>
            <person name="Moran N.A."/>
        </authorList>
    </citation>
    <scope>NUCLEOTIDE SEQUENCE [LARGE SCALE GENOMIC DNA]</scope>
    <source>
        <strain evidence="1 2">BI-1.1</strain>
    </source>
</reference>